<feature type="region of interest" description="Disordered" evidence="1">
    <location>
        <begin position="121"/>
        <end position="143"/>
    </location>
</feature>
<dbReference type="Proteomes" id="UP000311382">
    <property type="component" value="Unassembled WGS sequence"/>
</dbReference>
<evidence type="ECO:0000256" key="1">
    <source>
        <dbReference type="SAM" id="MobiDB-lite"/>
    </source>
</evidence>
<organism evidence="2 3">
    <name type="scientific">Rhodotorula diobovata</name>
    <dbReference type="NCBI Taxonomy" id="5288"/>
    <lineage>
        <taxon>Eukaryota</taxon>
        <taxon>Fungi</taxon>
        <taxon>Dikarya</taxon>
        <taxon>Basidiomycota</taxon>
        <taxon>Pucciniomycotina</taxon>
        <taxon>Microbotryomycetes</taxon>
        <taxon>Sporidiobolales</taxon>
        <taxon>Sporidiobolaceae</taxon>
        <taxon>Rhodotorula</taxon>
    </lineage>
</organism>
<dbReference type="AlphaFoldDB" id="A0A5C5G9D7"/>
<gene>
    <name evidence="2" type="ORF">DMC30DRAFT_110860</name>
</gene>
<dbReference type="EMBL" id="SOZI01000002">
    <property type="protein sequence ID" value="TNY24531.1"/>
    <property type="molecule type" value="Genomic_DNA"/>
</dbReference>
<evidence type="ECO:0000313" key="3">
    <source>
        <dbReference type="Proteomes" id="UP000311382"/>
    </source>
</evidence>
<feature type="region of interest" description="Disordered" evidence="1">
    <location>
        <begin position="196"/>
        <end position="309"/>
    </location>
</feature>
<comment type="caution">
    <text evidence="2">The sequence shown here is derived from an EMBL/GenBank/DDBJ whole genome shotgun (WGS) entry which is preliminary data.</text>
</comment>
<keyword evidence="3" id="KW-1185">Reference proteome</keyword>
<feature type="compositionally biased region" description="Polar residues" evidence="1">
    <location>
        <begin position="238"/>
        <end position="256"/>
    </location>
</feature>
<sequence length="525" mass="54840">MTSLLPALELAQSDDNLPRRPTLAPLLVGPARPSSALRPYSYDGTGLAPRPTASSGVRPSTSRTMSDHTGRTPRHRPPMPDHAALQPAKDALRSQSRNVDDEEGDTFVALAALHDPSLFGARPLSRSTRPSSPPIVCDLSSRGRQQERLVDEWATRFPSTSRERPASILSRRGVSSWSTGLAVKAEARVGVQVESASSSPVASPGLAPSPTADLATHGRRRSATVSIVATEKPARSPATESLSRFTSRTPPGTSSRAAAPPPHAPELRQFPVKRRHSLLLSPPSTRQSARSAALSPSRPRGAVSPSRSYGSLASLSHLLDRDRCAKASSGPAGDLASEAAASPLSPSMPPSLAPSPRASSGSSTPSPSSFAGSTLDLRSLATGSYRALTQALNLSPTSAPGAELAPGEAPAKARWASVRALRVRFRPAALDGADGELNAWVLGMGELALGRSREWDPRGVDFVGGGGRVRSKGGTDSAWPVLSTSMGSPPCVEVVFWDGRTSEVDPTGLAQDEIMRAILVAADAS</sequence>
<reference evidence="2 3" key="1">
    <citation type="submission" date="2019-03" db="EMBL/GenBank/DDBJ databases">
        <title>Rhodosporidium diobovatum UCD-FST 08-225 genome sequencing, assembly, and annotation.</title>
        <authorList>
            <person name="Fakankun I.U."/>
            <person name="Fristensky B."/>
            <person name="Levin D.B."/>
        </authorList>
    </citation>
    <scope>NUCLEOTIDE SEQUENCE [LARGE SCALE GENOMIC DNA]</scope>
    <source>
        <strain evidence="2 3">UCD-FST 08-225</strain>
    </source>
</reference>
<protein>
    <submittedName>
        <fullName evidence="2">Uncharacterized protein</fullName>
    </submittedName>
</protein>
<feature type="compositionally biased region" description="Polar residues" evidence="1">
    <location>
        <begin position="52"/>
        <end position="64"/>
    </location>
</feature>
<feature type="compositionally biased region" description="Low complexity" evidence="1">
    <location>
        <begin position="336"/>
        <end position="345"/>
    </location>
</feature>
<proteinExistence type="predicted"/>
<feature type="compositionally biased region" description="Low complexity" evidence="1">
    <location>
        <begin position="354"/>
        <end position="372"/>
    </location>
</feature>
<feature type="region of interest" description="Disordered" evidence="1">
    <location>
        <begin position="15"/>
        <end position="96"/>
    </location>
</feature>
<feature type="region of interest" description="Disordered" evidence="1">
    <location>
        <begin position="325"/>
        <end position="372"/>
    </location>
</feature>
<accession>A0A5C5G9D7</accession>
<evidence type="ECO:0000313" key="2">
    <source>
        <dbReference type="EMBL" id="TNY24531.1"/>
    </source>
</evidence>
<dbReference type="OrthoDB" id="10646152at2759"/>
<feature type="compositionally biased region" description="Low complexity" evidence="1">
    <location>
        <begin position="196"/>
        <end position="210"/>
    </location>
</feature>
<name>A0A5C5G9D7_9BASI</name>
<feature type="compositionally biased region" description="Low complexity" evidence="1">
    <location>
        <begin position="286"/>
        <end position="302"/>
    </location>
</feature>